<dbReference type="AlphaFoldDB" id="A0AAE9DXG4"/>
<sequence length="96" mass="11317">MSDEVMTQHELIKRFFVLEDLHSMNYGVYADGRLSIVDFKVGDSYGNAETYWESGNRQERQRVARQCFESWKLEEMVIKAKDSINEKTLQDERDSS</sequence>
<evidence type="ECO:0000313" key="1">
    <source>
        <dbReference type="EMBL" id="ULU12917.1"/>
    </source>
</evidence>
<evidence type="ECO:0000313" key="2">
    <source>
        <dbReference type="Proteomes" id="UP000827892"/>
    </source>
</evidence>
<dbReference type="EMBL" id="CP090891">
    <property type="protein sequence ID" value="ULU12917.1"/>
    <property type="molecule type" value="Genomic_DNA"/>
</dbReference>
<dbReference type="Proteomes" id="UP000827892">
    <property type="component" value="Chromosome I"/>
</dbReference>
<name>A0AAE9DXG4_CAEBR</name>
<reference evidence="1 2" key="1">
    <citation type="submission" date="2022-05" db="EMBL/GenBank/DDBJ databases">
        <title>Chromosome-level reference genomes for two strains of Caenorhabditis briggsae: an improved platform for comparative genomics.</title>
        <authorList>
            <person name="Stevens L."/>
            <person name="Andersen E.C."/>
        </authorList>
    </citation>
    <scope>NUCLEOTIDE SEQUENCE [LARGE SCALE GENOMIC DNA]</scope>
    <source>
        <strain evidence="1">QX1410_ONT</strain>
        <tissue evidence="1">Whole-organism</tissue>
    </source>
</reference>
<proteinExistence type="predicted"/>
<gene>
    <name evidence="1" type="ORF">L3Y34_015858</name>
</gene>
<organism evidence="1 2">
    <name type="scientific">Caenorhabditis briggsae</name>
    <dbReference type="NCBI Taxonomy" id="6238"/>
    <lineage>
        <taxon>Eukaryota</taxon>
        <taxon>Metazoa</taxon>
        <taxon>Ecdysozoa</taxon>
        <taxon>Nematoda</taxon>
        <taxon>Chromadorea</taxon>
        <taxon>Rhabditida</taxon>
        <taxon>Rhabditina</taxon>
        <taxon>Rhabditomorpha</taxon>
        <taxon>Rhabditoidea</taxon>
        <taxon>Rhabditidae</taxon>
        <taxon>Peloderinae</taxon>
        <taxon>Caenorhabditis</taxon>
    </lineage>
</organism>
<protein>
    <submittedName>
        <fullName evidence="1">Uncharacterized protein</fullName>
    </submittedName>
</protein>
<accession>A0AAE9DXG4</accession>